<evidence type="ECO:0000256" key="3">
    <source>
        <dbReference type="ARBA" id="ARBA00022801"/>
    </source>
</evidence>
<evidence type="ECO:0000313" key="9">
    <source>
        <dbReference type="Ensembl" id="ENSPSIP00000009986.1"/>
    </source>
</evidence>
<dbReference type="PROSITE" id="PS00135">
    <property type="entry name" value="TRYPSIN_SER"/>
    <property type="match status" value="1"/>
</dbReference>
<dbReference type="GO" id="GO:0004252">
    <property type="term" value="F:serine-type endopeptidase activity"/>
    <property type="evidence" value="ECO:0007669"/>
    <property type="project" value="InterPro"/>
</dbReference>
<dbReference type="AlphaFoldDB" id="K7FPM6"/>
<name>K7FPM6_PELSI</name>
<dbReference type="SMART" id="SM00020">
    <property type="entry name" value="Tryp_SPc"/>
    <property type="match status" value="1"/>
</dbReference>
<dbReference type="FunFam" id="2.40.10.10:FF:000014">
    <property type="entry name" value="Complement factor D"/>
    <property type="match status" value="1"/>
</dbReference>
<dbReference type="OMA" id="HQLYDNQ"/>
<feature type="domain" description="Peptidase S1" evidence="8">
    <location>
        <begin position="12"/>
        <end position="240"/>
    </location>
</feature>
<dbReference type="EMBL" id="AGCU01132088">
    <property type="status" value="NOT_ANNOTATED_CDS"/>
    <property type="molecule type" value="Genomic_DNA"/>
</dbReference>
<dbReference type="PANTHER" id="PTHR24271:SF81">
    <property type="entry name" value="GRANZYME B"/>
    <property type="match status" value="1"/>
</dbReference>
<dbReference type="PANTHER" id="PTHR24271">
    <property type="entry name" value="KALLIKREIN-RELATED"/>
    <property type="match status" value="1"/>
</dbReference>
<proteinExistence type="predicted"/>
<evidence type="ECO:0000256" key="6">
    <source>
        <dbReference type="ARBA" id="ARBA00023157"/>
    </source>
</evidence>
<dbReference type="Ensembl" id="ENSPSIT00000010037.1">
    <property type="protein sequence ID" value="ENSPSIP00000009986.1"/>
    <property type="gene ID" value="ENSPSIG00000009007.1"/>
</dbReference>
<dbReference type="Pfam" id="PF00089">
    <property type="entry name" value="Trypsin"/>
    <property type="match status" value="1"/>
</dbReference>
<dbReference type="InterPro" id="IPR043504">
    <property type="entry name" value="Peptidase_S1_PA_chymotrypsin"/>
</dbReference>
<evidence type="ECO:0000259" key="8">
    <source>
        <dbReference type="PROSITE" id="PS50240"/>
    </source>
</evidence>
<dbReference type="HOGENOM" id="CLU_006842_1_0_1"/>
<accession>K7FPM6</accession>
<dbReference type="GO" id="GO:0006508">
    <property type="term" value="P:proteolysis"/>
    <property type="evidence" value="ECO:0007669"/>
    <property type="project" value="UniProtKB-KW"/>
</dbReference>
<keyword evidence="4 7" id="KW-0720">Serine protease</keyword>
<sequence length="244" mass="26712">FFCEAGLHPGQIIGGHEAKPHSRPYMAYLRVRRATKHNQCGGFLVAENFVLTAAHCQGDSIHVTLGAHNIKQQEPSQQVIEVQRQIPHPQYNWETKINDIMLLQLQCKAESNGYVGLLSLPAAPQRVRPGTKCSVAGWGQMSASNEQISETLQEADVVVMPDADCRRKRGGPWRSYNATTMMCVGDPEEGRSPFPGDSGGPLVCGEEAQGIVSLGSEDGIPPAVYTKVSTFLPWIQETMKKLES</sequence>
<evidence type="ECO:0000256" key="5">
    <source>
        <dbReference type="ARBA" id="ARBA00023145"/>
    </source>
</evidence>
<dbReference type="InterPro" id="IPR001254">
    <property type="entry name" value="Trypsin_dom"/>
</dbReference>
<organism evidence="9 10">
    <name type="scientific">Pelodiscus sinensis</name>
    <name type="common">Chinese softshell turtle</name>
    <name type="synonym">Trionyx sinensis</name>
    <dbReference type="NCBI Taxonomy" id="13735"/>
    <lineage>
        <taxon>Eukaryota</taxon>
        <taxon>Metazoa</taxon>
        <taxon>Chordata</taxon>
        <taxon>Craniata</taxon>
        <taxon>Vertebrata</taxon>
        <taxon>Euteleostomi</taxon>
        <taxon>Archelosauria</taxon>
        <taxon>Testudinata</taxon>
        <taxon>Testudines</taxon>
        <taxon>Cryptodira</taxon>
        <taxon>Trionychia</taxon>
        <taxon>Trionychidae</taxon>
        <taxon>Pelodiscus</taxon>
    </lineage>
</organism>
<dbReference type="eggNOG" id="KOG3627">
    <property type="taxonomic scope" value="Eukaryota"/>
</dbReference>
<reference evidence="9" key="3">
    <citation type="submission" date="2025-08" db="UniProtKB">
        <authorList>
            <consortium name="Ensembl"/>
        </authorList>
    </citation>
    <scope>IDENTIFICATION</scope>
</reference>
<reference evidence="10" key="2">
    <citation type="journal article" date="2013" name="Nat. Genet.">
        <title>The draft genomes of soft-shell turtle and green sea turtle yield insights into the development and evolution of the turtle-specific body plan.</title>
        <authorList>
            <person name="Wang Z."/>
            <person name="Pascual-Anaya J."/>
            <person name="Zadissa A."/>
            <person name="Li W."/>
            <person name="Niimura Y."/>
            <person name="Huang Z."/>
            <person name="Li C."/>
            <person name="White S."/>
            <person name="Xiong Z."/>
            <person name="Fang D."/>
            <person name="Wang B."/>
            <person name="Ming Y."/>
            <person name="Chen Y."/>
            <person name="Zheng Y."/>
            <person name="Kuraku S."/>
            <person name="Pignatelli M."/>
            <person name="Herrero J."/>
            <person name="Beal K."/>
            <person name="Nozawa M."/>
            <person name="Li Q."/>
            <person name="Wang J."/>
            <person name="Zhang H."/>
            <person name="Yu L."/>
            <person name="Shigenobu S."/>
            <person name="Wang J."/>
            <person name="Liu J."/>
            <person name="Flicek P."/>
            <person name="Searle S."/>
            <person name="Wang J."/>
            <person name="Kuratani S."/>
            <person name="Yin Y."/>
            <person name="Aken B."/>
            <person name="Zhang G."/>
            <person name="Irie N."/>
        </authorList>
    </citation>
    <scope>NUCLEOTIDE SEQUENCE [LARGE SCALE GENOMIC DNA]</scope>
    <source>
        <strain evidence="10">Daiwa-1</strain>
    </source>
</reference>
<dbReference type="GO" id="GO:0005737">
    <property type="term" value="C:cytoplasm"/>
    <property type="evidence" value="ECO:0007669"/>
    <property type="project" value="TreeGrafter"/>
</dbReference>
<evidence type="ECO:0000256" key="7">
    <source>
        <dbReference type="RuleBase" id="RU363034"/>
    </source>
</evidence>
<dbReference type="Gene3D" id="2.40.10.10">
    <property type="entry name" value="Trypsin-like serine proteases"/>
    <property type="match status" value="2"/>
</dbReference>
<reference evidence="10" key="1">
    <citation type="submission" date="2011-10" db="EMBL/GenBank/DDBJ databases">
        <authorList>
            <consortium name="Soft-shell Turtle Genome Consortium"/>
        </authorList>
    </citation>
    <scope>NUCLEOTIDE SEQUENCE [LARGE SCALE GENOMIC DNA]</scope>
    <source>
        <strain evidence="10">Daiwa-1</strain>
    </source>
</reference>
<evidence type="ECO:0000256" key="1">
    <source>
        <dbReference type="ARBA" id="ARBA00022670"/>
    </source>
</evidence>
<dbReference type="InterPro" id="IPR018114">
    <property type="entry name" value="TRYPSIN_HIS"/>
</dbReference>
<dbReference type="InterPro" id="IPR009003">
    <property type="entry name" value="Peptidase_S1_PA"/>
</dbReference>
<dbReference type="FunFam" id="2.40.10.10:FF:000068">
    <property type="entry name" value="transmembrane protease serine 2"/>
    <property type="match status" value="1"/>
</dbReference>
<keyword evidence="10" id="KW-1185">Reference proteome</keyword>
<dbReference type="SUPFAM" id="SSF50494">
    <property type="entry name" value="Trypsin-like serine proteases"/>
    <property type="match status" value="1"/>
</dbReference>
<reference evidence="9" key="4">
    <citation type="submission" date="2025-09" db="UniProtKB">
        <authorList>
            <consortium name="Ensembl"/>
        </authorList>
    </citation>
    <scope>IDENTIFICATION</scope>
</reference>
<dbReference type="GeneTree" id="ENSGT01030000234551"/>
<dbReference type="CDD" id="cd00190">
    <property type="entry name" value="Tryp_SPc"/>
    <property type="match status" value="1"/>
</dbReference>
<dbReference type="EMBL" id="AGCU01132089">
    <property type="status" value="NOT_ANNOTATED_CDS"/>
    <property type="molecule type" value="Genomic_DNA"/>
</dbReference>
<evidence type="ECO:0000313" key="10">
    <source>
        <dbReference type="Proteomes" id="UP000007267"/>
    </source>
</evidence>
<keyword evidence="2" id="KW-0732">Signal</keyword>
<dbReference type="InterPro" id="IPR001314">
    <property type="entry name" value="Peptidase_S1A"/>
</dbReference>
<keyword evidence="6" id="KW-1015">Disulfide bond</keyword>
<keyword evidence="5" id="KW-0865">Zymogen</keyword>
<keyword evidence="1 7" id="KW-0645">Protease</keyword>
<protein>
    <recommendedName>
        <fullName evidence="8">Peptidase S1 domain-containing protein</fullName>
    </recommendedName>
</protein>
<dbReference type="Proteomes" id="UP000007267">
    <property type="component" value="Unassembled WGS sequence"/>
</dbReference>
<keyword evidence="3 7" id="KW-0378">Hydrolase</keyword>
<evidence type="ECO:0000256" key="2">
    <source>
        <dbReference type="ARBA" id="ARBA00022729"/>
    </source>
</evidence>
<dbReference type="PROSITE" id="PS50240">
    <property type="entry name" value="TRYPSIN_DOM"/>
    <property type="match status" value="1"/>
</dbReference>
<dbReference type="PROSITE" id="PS00134">
    <property type="entry name" value="TRYPSIN_HIS"/>
    <property type="match status" value="1"/>
</dbReference>
<evidence type="ECO:0000256" key="4">
    <source>
        <dbReference type="ARBA" id="ARBA00022825"/>
    </source>
</evidence>
<dbReference type="PRINTS" id="PR00722">
    <property type="entry name" value="CHYMOTRYPSIN"/>
</dbReference>
<dbReference type="STRING" id="13735.ENSPSIP00000009986"/>
<dbReference type="InterPro" id="IPR033116">
    <property type="entry name" value="TRYPSIN_SER"/>
</dbReference>